<dbReference type="EMBL" id="LUEZ02000085">
    <property type="protein sequence ID" value="RDB18965.1"/>
    <property type="molecule type" value="Genomic_DNA"/>
</dbReference>
<organism evidence="1 2">
    <name type="scientific">Hypsizygus marmoreus</name>
    <name type="common">White beech mushroom</name>
    <name type="synonym">Agaricus marmoreus</name>
    <dbReference type="NCBI Taxonomy" id="39966"/>
    <lineage>
        <taxon>Eukaryota</taxon>
        <taxon>Fungi</taxon>
        <taxon>Dikarya</taxon>
        <taxon>Basidiomycota</taxon>
        <taxon>Agaricomycotina</taxon>
        <taxon>Agaricomycetes</taxon>
        <taxon>Agaricomycetidae</taxon>
        <taxon>Agaricales</taxon>
        <taxon>Tricholomatineae</taxon>
        <taxon>Lyophyllaceae</taxon>
        <taxon>Hypsizygus</taxon>
    </lineage>
</organism>
<dbReference type="InParanoid" id="A0A369JEY2"/>
<dbReference type="Proteomes" id="UP000076154">
    <property type="component" value="Unassembled WGS sequence"/>
</dbReference>
<reference evidence="1" key="1">
    <citation type="submission" date="2018-04" db="EMBL/GenBank/DDBJ databases">
        <title>Whole genome sequencing of Hypsizygus marmoreus.</title>
        <authorList>
            <person name="Choi I.-G."/>
            <person name="Min B."/>
            <person name="Kim J.-G."/>
            <person name="Kim S."/>
            <person name="Oh Y.-L."/>
            <person name="Kong W.-S."/>
            <person name="Park H."/>
            <person name="Jeong J."/>
            <person name="Song E.-S."/>
        </authorList>
    </citation>
    <scope>NUCLEOTIDE SEQUENCE [LARGE SCALE GENOMIC DNA]</scope>
    <source>
        <strain evidence="1">51987-8</strain>
    </source>
</reference>
<comment type="caution">
    <text evidence="1">The sequence shown here is derived from an EMBL/GenBank/DDBJ whole genome shotgun (WGS) entry which is preliminary data.</text>
</comment>
<gene>
    <name evidence="1" type="ORF">Hypma_014435</name>
</gene>
<proteinExistence type="predicted"/>
<keyword evidence="2" id="KW-1185">Reference proteome</keyword>
<name>A0A369JEY2_HYPMA</name>
<evidence type="ECO:0000313" key="1">
    <source>
        <dbReference type="EMBL" id="RDB18965.1"/>
    </source>
</evidence>
<evidence type="ECO:0000313" key="2">
    <source>
        <dbReference type="Proteomes" id="UP000076154"/>
    </source>
</evidence>
<sequence length="328" mass="35522">MTADAGTNGIARERTFQAFGKSNSPPPILVLTHRSLLAAGTDVRTRPPLPHRQHLLPTPELRTRPFLAPSTQDFAKDVVGHHRANTLDDDHNNDDHLKTITTTDPRARAVARDGTTQAAGTLISLSPAPALAERVFVVADADIRARPPLPHQHPLCTTTERLSEDSLMSSELSFVENDVKCSRTNTFDSVLNDDDLHETTNVADPRKHVTAREGIGQAAGKSNLPCPPLAHADRVLVAASSDIQIHPPLSPRHHLSTMTEPLSDIPLIPTGQGFAVGNVERSQTDTLDNVLDDIDLDETNNSTGPRTHTTTLTAESNLQSFLAVYPLP</sequence>
<accession>A0A369JEY2</accession>
<dbReference type="AlphaFoldDB" id="A0A369JEY2"/>
<protein>
    <submittedName>
        <fullName evidence="1">Uncharacterized protein</fullName>
    </submittedName>
</protein>